<keyword evidence="4" id="KW-1185">Reference proteome</keyword>
<dbReference type="InterPro" id="IPR032466">
    <property type="entry name" value="Metal_Hydrolase"/>
</dbReference>
<feature type="domain" description="Amidohydrolase 3" evidence="2">
    <location>
        <begin position="70"/>
        <end position="545"/>
    </location>
</feature>
<dbReference type="SUPFAM" id="SSF51338">
    <property type="entry name" value="Composite domain of metallo-dependent hydrolases"/>
    <property type="match status" value="1"/>
</dbReference>
<feature type="signal peptide" evidence="1">
    <location>
        <begin position="1"/>
        <end position="19"/>
    </location>
</feature>
<feature type="chain" id="PRO_5032740868" evidence="1">
    <location>
        <begin position="20"/>
        <end position="551"/>
    </location>
</feature>
<protein>
    <submittedName>
        <fullName evidence="3">Amidohydrolase family protein</fullName>
    </submittedName>
</protein>
<dbReference type="AlphaFoldDB" id="A0A844YE24"/>
<dbReference type="GO" id="GO:0016810">
    <property type="term" value="F:hydrolase activity, acting on carbon-nitrogen (but not peptide) bonds"/>
    <property type="evidence" value="ECO:0007669"/>
    <property type="project" value="InterPro"/>
</dbReference>
<dbReference type="InterPro" id="IPR011059">
    <property type="entry name" value="Metal-dep_hydrolase_composite"/>
</dbReference>
<evidence type="ECO:0000256" key="1">
    <source>
        <dbReference type="SAM" id="SignalP"/>
    </source>
</evidence>
<dbReference type="PANTHER" id="PTHR22642">
    <property type="entry name" value="IMIDAZOLONEPROPIONASE"/>
    <property type="match status" value="1"/>
</dbReference>
<gene>
    <name evidence="3" type="ORF">GRI48_05225</name>
</gene>
<dbReference type="InterPro" id="IPR013108">
    <property type="entry name" value="Amidohydro_3"/>
</dbReference>
<sequence length="551" mass="59452">MIRTALALGLAGFATAAHADVLIDNVSGITIGEDGEIDRFTGLWIDDDGRIKQVLDKGDRRPAKTDFRYDGEGRTVIPGMIDAHAHVMGLGIAELTLDLSNTRSLDDALAEIARFARENPSRPWILGRGWNQEQWGLGRFPTAAELDRAVADRPVYLERVDGHAGWANSEAIKRAGVTAATKDPEGGRIERIAGSKTPSGVFVDLASELFIPVIPAPRPAERDLALMEAQEKLLSNGITAVADMGTTMADWLTFRRVADRGNLKVRIMSYASDPETMEMIGGAGERPWLYGDRLRMNGLKIYLDGALGSRGAWLKRPYADDPGNTGLPLIEPTRFRNVLSRAALGGYQVAIHAIGDAANGEALAAMAELKESFPGDTRWRIEHAQIVDPADLPAFGANGIIASMQPVHQTSDRLMAESRLDPARLEGAYAWRTVLDTGGKLAFGSDAPVESPNPFAGLAAAISRTGADGQPEGGWYPQQAVSRKEALAGFTSDAAYAGFAEGRFGKLVAGERADFVIVDRDPLAANPQDLRQTRVIQVWMDGEPVWGYTAK</sequence>
<dbReference type="OrthoDB" id="9811399at2"/>
<name>A0A844YE24_9SPHN</name>
<evidence type="ECO:0000259" key="2">
    <source>
        <dbReference type="Pfam" id="PF07969"/>
    </source>
</evidence>
<dbReference type="Gene3D" id="3.20.20.140">
    <property type="entry name" value="Metal-dependent hydrolases"/>
    <property type="match status" value="1"/>
</dbReference>
<comment type="caution">
    <text evidence="3">The sequence shown here is derived from an EMBL/GenBank/DDBJ whole genome shotgun (WGS) entry which is preliminary data.</text>
</comment>
<dbReference type="Pfam" id="PF07969">
    <property type="entry name" value="Amidohydro_3"/>
    <property type="match status" value="1"/>
</dbReference>
<organism evidence="3 4">
    <name type="scientific">Qipengyuania oceanensis</name>
    <dbReference type="NCBI Taxonomy" id="1463597"/>
    <lineage>
        <taxon>Bacteria</taxon>
        <taxon>Pseudomonadati</taxon>
        <taxon>Pseudomonadota</taxon>
        <taxon>Alphaproteobacteria</taxon>
        <taxon>Sphingomonadales</taxon>
        <taxon>Erythrobacteraceae</taxon>
        <taxon>Qipengyuania</taxon>
    </lineage>
</organism>
<reference evidence="3 4" key="1">
    <citation type="submission" date="2019-12" db="EMBL/GenBank/DDBJ databases">
        <title>Genomic-based taxomic classification of the family Erythrobacteraceae.</title>
        <authorList>
            <person name="Xu L."/>
        </authorList>
    </citation>
    <scope>NUCLEOTIDE SEQUENCE [LARGE SCALE GENOMIC DNA]</scope>
    <source>
        <strain evidence="3 4">MCCC 1A09965</strain>
    </source>
</reference>
<dbReference type="Gene3D" id="2.30.40.10">
    <property type="entry name" value="Urease, subunit C, domain 1"/>
    <property type="match status" value="1"/>
</dbReference>
<evidence type="ECO:0000313" key="3">
    <source>
        <dbReference type="EMBL" id="MXO62411.1"/>
    </source>
</evidence>
<dbReference type="PANTHER" id="PTHR22642:SF2">
    <property type="entry name" value="PROTEIN LONG AFTER FAR-RED 3"/>
    <property type="match status" value="1"/>
</dbReference>
<keyword evidence="3" id="KW-0378">Hydrolase</keyword>
<accession>A0A844YE24</accession>
<proteinExistence type="predicted"/>
<keyword evidence="1" id="KW-0732">Signal</keyword>
<dbReference type="SUPFAM" id="SSF51556">
    <property type="entry name" value="Metallo-dependent hydrolases"/>
    <property type="match status" value="1"/>
</dbReference>
<dbReference type="CDD" id="cd01300">
    <property type="entry name" value="YtcJ_like"/>
    <property type="match status" value="1"/>
</dbReference>
<evidence type="ECO:0000313" key="4">
    <source>
        <dbReference type="Proteomes" id="UP000445582"/>
    </source>
</evidence>
<dbReference type="EMBL" id="WTYN01000001">
    <property type="protein sequence ID" value="MXO62411.1"/>
    <property type="molecule type" value="Genomic_DNA"/>
</dbReference>
<dbReference type="Proteomes" id="UP000445582">
    <property type="component" value="Unassembled WGS sequence"/>
</dbReference>
<dbReference type="InterPro" id="IPR033932">
    <property type="entry name" value="YtcJ-like"/>
</dbReference>
<dbReference type="RefSeq" id="WP_160675411.1">
    <property type="nucleotide sequence ID" value="NZ_WTYN01000001.1"/>
</dbReference>
<dbReference type="Gene3D" id="3.10.310.70">
    <property type="match status" value="1"/>
</dbReference>